<reference evidence="2" key="1">
    <citation type="submission" date="2018-05" db="EMBL/GenBank/DDBJ databases">
        <title>Genome Sequencing of selected type strains of the family Eggerthellaceae.</title>
        <authorList>
            <person name="Danylec N."/>
            <person name="Stoll D.A."/>
            <person name="Doetsch A."/>
            <person name="Huch M."/>
        </authorList>
    </citation>
    <scope>NUCLEOTIDE SEQUENCE [LARGE SCALE GENOMIC DNA]</scope>
    <source>
        <strain evidence="2">DSM 24851</strain>
    </source>
</reference>
<sequence>MQIITTAGTRAKTTLKSFASCADISDTIQDLVMERAIKQSLTELPMMPLGIEMSEPNMEQKIGF</sequence>
<dbReference type="RefSeq" id="WP_123209118.1">
    <property type="nucleotide sequence ID" value="NZ_JBHTHO010000007.1"/>
</dbReference>
<keyword evidence="2" id="KW-1185">Reference proteome</keyword>
<accession>A0A3N0AX54</accession>
<comment type="caution">
    <text evidence="1">The sequence shown here is derived from an EMBL/GenBank/DDBJ whole genome shotgun (WGS) entry which is preliminary data.</text>
</comment>
<protein>
    <submittedName>
        <fullName evidence="1">Uncharacterized protein</fullName>
    </submittedName>
</protein>
<dbReference type="EMBL" id="QIBX01000012">
    <property type="protein sequence ID" value="RNL39457.1"/>
    <property type="molecule type" value="Genomic_DNA"/>
</dbReference>
<name>A0A3N0AX54_9ACTN</name>
<evidence type="ECO:0000313" key="1">
    <source>
        <dbReference type="EMBL" id="RNL39457.1"/>
    </source>
</evidence>
<proteinExistence type="predicted"/>
<evidence type="ECO:0000313" key="2">
    <source>
        <dbReference type="Proteomes" id="UP000269591"/>
    </source>
</evidence>
<gene>
    <name evidence="1" type="ORF">DMP06_07505</name>
</gene>
<organism evidence="1 2">
    <name type="scientific">Slackia equolifaciens</name>
    <dbReference type="NCBI Taxonomy" id="498718"/>
    <lineage>
        <taxon>Bacteria</taxon>
        <taxon>Bacillati</taxon>
        <taxon>Actinomycetota</taxon>
        <taxon>Coriobacteriia</taxon>
        <taxon>Eggerthellales</taxon>
        <taxon>Eggerthellaceae</taxon>
        <taxon>Slackia</taxon>
    </lineage>
</organism>
<dbReference type="AlphaFoldDB" id="A0A3N0AX54"/>
<dbReference type="Proteomes" id="UP000269591">
    <property type="component" value="Unassembled WGS sequence"/>
</dbReference>